<reference evidence="3 4" key="1">
    <citation type="submission" date="2016-10" db="EMBL/GenBank/DDBJ databases">
        <authorList>
            <person name="de Groot N.N."/>
        </authorList>
    </citation>
    <scope>NUCLEOTIDE SEQUENCE [LARGE SCALE GENOMIC DNA]</scope>
    <source>
        <strain evidence="3 4">DSM 45514</strain>
    </source>
</reference>
<dbReference type="AlphaFoldDB" id="A0A1G6LWT6"/>
<evidence type="ECO:0000313" key="3">
    <source>
        <dbReference type="EMBL" id="SDC47733.1"/>
    </source>
</evidence>
<dbReference type="GO" id="GO:0004803">
    <property type="term" value="F:transposase activity"/>
    <property type="evidence" value="ECO:0007669"/>
    <property type="project" value="InterPro"/>
</dbReference>
<proteinExistence type="predicted"/>
<dbReference type="InterPro" id="IPR025296">
    <property type="entry name" value="DUF4158"/>
</dbReference>
<sequence>MPDRVLRYLANQIDVDPDTFSQYATRETTRWEHMREIKAEYGYHPFTLREYRPLAKALLPQAMEKDYAIPLIHWALDWLRERKSILPAISTVERLVWETRRRAEESIYRLLNAALTPDQKQQLDKLIGSRMESEKTPLGWIKEDPGQSSPRACKKAIDQRNQILALGLEIDTRGIHPQRLRQLARLGRNYDPHAFRRFPEAKRYAILVAYLLELCQDITDQIIEISRRQIANLHANGRKTQDEIQKQNGKALDEKIVRFVDLTTVLLEAKKKGQDLDEAIASSITWEQLAQDWEEAQELTRPANYDYLDLVKNRYNYLRQYTPTFLDAMQFRSTQAAAPLLEAVDVIRELNQSGKRKVTENAPLDFLSDRWLPYVVDDRGRINKVYYEMATMTELHNRIRSGDVSVVGSRQHKDFEEYLVPKDEWEQVGEPEPTGGCLPFLLDYVSDKALRRRVQRGLNKGESMNSLARAIFFGKRGELRERALNDQLQRASALSLLINAISIWNTVYLTKAVEVLRKTRPIPEPLLSHISPLGWNHINFLGEYKFPLDQVPGLNNLRPLNPLGG</sequence>
<keyword evidence="4" id="KW-1185">Reference proteome</keyword>
<dbReference type="InterPro" id="IPR002513">
    <property type="entry name" value="Tn3_Tnp_DDE_dom"/>
</dbReference>
<dbReference type="Pfam" id="PF01526">
    <property type="entry name" value="DDE_Tnp_Tn3"/>
    <property type="match status" value="1"/>
</dbReference>
<protein>
    <submittedName>
        <fullName evidence="3">Transposase and inactivated derivatives, TnpA family</fullName>
    </submittedName>
</protein>
<accession>A0A1G6LWT6</accession>
<gene>
    <name evidence="3" type="ORF">SAMN04488112_108163</name>
</gene>
<organism evidence="3 4">
    <name type="scientific">Melghirimyces thermohalophilus</name>
    <dbReference type="NCBI Taxonomy" id="1236220"/>
    <lineage>
        <taxon>Bacteria</taxon>
        <taxon>Bacillati</taxon>
        <taxon>Bacillota</taxon>
        <taxon>Bacilli</taxon>
        <taxon>Bacillales</taxon>
        <taxon>Thermoactinomycetaceae</taxon>
        <taxon>Melghirimyces</taxon>
    </lineage>
</organism>
<name>A0A1G6LWT6_9BACL</name>
<feature type="domain" description="Tn3 transposase DDE" evidence="1">
    <location>
        <begin position="440"/>
        <end position="544"/>
    </location>
</feature>
<dbReference type="Proteomes" id="UP000199387">
    <property type="component" value="Unassembled WGS sequence"/>
</dbReference>
<feature type="domain" description="DUF4158" evidence="2">
    <location>
        <begin position="2"/>
        <end position="98"/>
    </location>
</feature>
<evidence type="ECO:0000313" key="4">
    <source>
        <dbReference type="Proteomes" id="UP000199387"/>
    </source>
</evidence>
<dbReference type="EMBL" id="FMZA01000008">
    <property type="protein sequence ID" value="SDC47733.1"/>
    <property type="molecule type" value="Genomic_DNA"/>
</dbReference>
<evidence type="ECO:0000259" key="2">
    <source>
        <dbReference type="Pfam" id="PF13700"/>
    </source>
</evidence>
<evidence type="ECO:0000259" key="1">
    <source>
        <dbReference type="Pfam" id="PF01526"/>
    </source>
</evidence>
<dbReference type="STRING" id="1236220.SAMN04488112_108163"/>
<dbReference type="GO" id="GO:0006313">
    <property type="term" value="P:DNA transposition"/>
    <property type="evidence" value="ECO:0007669"/>
    <property type="project" value="InterPro"/>
</dbReference>
<dbReference type="Pfam" id="PF13700">
    <property type="entry name" value="DUF4158"/>
    <property type="match status" value="1"/>
</dbReference>